<dbReference type="EMBL" id="CM026425">
    <property type="protein sequence ID" value="KAG0576526.1"/>
    <property type="molecule type" value="Genomic_DNA"/>
</dbReference>
<evidence type="ECO:0000313" key="3">
    <source>
        <dbReference type="Proteomes" id="UP000822688"/>
    </source>
</evidence>
<proteinExistence type="predicted"/>
<evidence type="ECO:0000313" key="2">
    <source>
        <dbReference type="EMBL" id="KAG0576526.1"/>
    </source>
</evidence>
<evidence type="ECO:0000256" key="1">
    <source>
        <dbReference type="SAM" id="SignalP"/>
    </source>
</evidence>
<feature type="signal peptide" evidence="1">
    <location>
        <begin position="1"/>
        <end position="15"/>
    </location>
</feature>
<dbReference type="AlphaFoldDB" id="A0A8T0I058"/>
<name>A0A8T0I058_CERPU</name>
<comment type="caution">
    <text evidence="2">The sequence shown here is derived from an EMBL/GenBank/DDBJ whole genome shotgun (WGS) entry which is preliminary data.</text>
</comment>
<accession>A0A8T0I058</accession>
<keyword evidence="3" id="KW-1185">Reference proteome</keyword>
<gene>
    <name evidence="2" type="ORF">KC19_5G087000</name>
</gene>
<keyword evidence="1" id="KW-0732">Signal</keyword>
<feature type="chain" id="PRO_5035881568" evidence="1">
    <location>
        <begin position="16"/>
        <end position="55"/>
    </location>
</feature>
<organism evidence="2 3">
    <name type="scientific">Ceratodon purpureus</name>
    <name type="common">Fire moss</name>
    <name type="synonym">Dicranum purpureum</name>
    <dbReference type="NCBI Taxonomy" id="3225"/>
    <lineage>
        <taxon>Eukaryota</taxon>
        <taxon>Viridiplantae</taxon>
        <taxon>Streptophyta</taxon>
        <taxon>Embryophyta</taxon>
        <taxon>Bryophyta</taxon>
        <taxon>Bryophytina</taxon>
        <taxon>Bryopsida</taxon>
        <taxon>Dicranidae</taxon>
        <taxon>Pseudoditrichales</taxon>
        <taxon>Ditrichaceae</taxon>
        <taxon>Ceratodon</taxon>
    </lineage>
</organism>
<reference evidence="2" key="1">
    <citation type="submission" date="2020-06" db="EMBL/GenBank/DDBJ databases">
        <title>WGS assembly of Ceratodon purpureus strain R40.</title>
        <authorList>
            <person name="Carey S.B."/>
            <person name="Jenkins J."/>
            <person name="Shu S."/>
            <person name="Lovell J.T."/>
            <person name="Sreedasyam A."/>
            <person name="Maumus F."/>
            <person name="Tiley G.P."/>
            <person name="Fernandez-Pozo N."/>
            <person name="Barry K."/>
            <person name="Chen C."/>
            <person name="Wang M."/>
            <person name="Lipzen A."/>
            <person name="Daum C."/>
            <person name="Saski C.A."/>
            <person name="Payton A.C."/>
            <person name="Mcbreen J.C."/>
            <person name="Conrad R.E."/>
            <person name="Kollar L.M."/>
            <person name="Olsson S."/>
            <person name="Huttunen S."/>
            <person name="Landis J.B."/>
            <person name="Wickett N.J."/>
            <person name="Johnson M.G."/>
            <person name="Rensing S.A."/>
            <person name="Grimwood J."/>
            <person name="Schmutz J."/>
            <person name="Mcdaniel S.F."/>
        </authorList>
    </citation>
    <scope>NUCLEOTIDE SEQUENCE</scope>
    <source>
        <strain evidence="2">R40</strain>
    </source>
</reference>
<sequence>MFWWWCENLGFQVWGARDHFCFCVFEVVVESTVRSVLRLSARVCGTMTPWFLLHC</sequence>
<protein>
    <submittedName>
        <fullName evidence="2">Uncharacterized protein</fullName>
    </submittedName>
</protein>
<dbReference type="Proteomes" id="UP000822688">
    <property type="component" value="Chromosome 5"/>
</dbReference>